<feature type="compositionally biased region" description="Pro residues" evidence="7">
    <location>
        <begin position="1"/>
        <end position="44"/>
    </location>
</feature>
<dbReference type="Pfam" id="PF08082">
    <property type="entry name" value="PRO8NT"/>
    <property type="match status" value="1"/>
</dbReference>
<keyword evidence="4" id="KW-0694">RNA-binding</keyword>
<dbReference type="GO" id="GO:0008237">
    <property type="term" value="F:metallopeptidase activity"/>
    <property type="evidence" value="ECO:0007669"/>
    <property type="project" value="InterPro"/>
</dbReference>
<protein>
    <submittedName>
        <fullName evidence="9">Pre-mRNA-splicing factor 8</fullName>
    </submittedName>
</protein>
<dbReference type="FunFam" id="3.30.43.40:FF:000001">
    <property type="entry name" value="Pre-mRNA-processing-splicing factor 8"/>
    <property type="match status" value="1"/>
</dbReference>
<dbReference type="InterPro" id="IPR012984">
    <property type="entry name" value="PROCT"/>
</dbReference>
<evidence type="ECO:0000256" key="7">
    <source>
        <dbReference type="SAM" id="MobiDB-lite"/>
    </source>
</evidence>
<evidence type="ECO:0000259" key="8">
    <source>
        <dbReference type="SMART" id="SM00232"/>
    </source>
</evidence>
<dbReference type="Gene3D" id="3.40.140.10">
    <property type="entry name" value="Cytidine Deaminase, domain 2"/>
    <property type="match status" value="1"/>
</dbReference>
<dbReference type="SUPFAM" id="SSF53098">
    <property type="entry name" value="Ribonuclease H-like"/>
    <property type="match status" value="2"/>
</dbReference>
<dbReference type="GO" id="GO:0045292">
    <property type="term" value="P:mRNA cis splicing, via spliceosome"/>
    <property type="evidence" value="ECO:0007669"/>
    <property type="project" value="UniProtKB-ARBA"/>
</dbReference>
<keyword evidence="5" id="KW-0508">mRNA splicing</keyword>
<evidence type="ECO:0000256" key="1">
    <source>
        <dbReference type="ARBA" id="ARBA00004123"/>
    </source>
</evidence>
<dbReference type="InterPro" id="IPR027652">
    <property type="entry name" value="PRP8"/>
</dbReference>
<dbReference type="GO" id="GO:0097157">
    <property type="term" value="F:pre-mRNA intronic binding"/>
    <property type="evidence" value="ECO:0007669"/>
    <property type="project" value="TreeGrafter"/>
</dbReference>
<dbReference type="GO" id="GO:0017070">
    <property type="term" value="F:U6 snRNA binding"/>
    <property type="evidence" value="ECO:0007669"/>
    <property type="project" value="InterPro"/>
</dbReference>
<dbReference type="InterPro" id="IPR019580">
    <property type="entry name" value="Prp8_U6-snRNA-bd"/>
</dbReference>
<dbReference type="FunFam" id="1.20.80.40:FF:000001">
    <property type="entry name" value="Pre-mRNA-processing-splicing factor 8"/>
    <property type="match status" value="1"/>
</dbReference>
<sequence>MSGIPPPPPPGWGAAPPPPPPPPPSSLPPPPSTPAPPAPPPPGYHPSSDPQIAKFAQKKKEWLRERRSRFGEKRKAGFVQTQKADLPPEHLRKIVKDIGDVSQKKYTNDKRSYLGALKFMPHAVLKLLENMPMPWESAREVKVLYHVNGCLTLVNETPRVIEPVFFAQWAMMWTFMRKEKADRRLFKRMRFPPFDDEEPPLSWSENIEDVEPLEPIQMELNEEEDEAIYEWFYDHRPLLDTQHVNGASYKTWNLSLPQMATLFRLSRPLISDVVDKNYFHLFDLKSFLTAKALNVALPGGPRFEPLYKDIDPNEEDFGEFNAIDRIIFRTPIRTEFRVAYPFLYNSLPRSVHLSWHSHPQIVFNRADDPDLPTFLFDRRINPISSRTVSPKNVEVTLEDELFGPGNNEEPEEEAFELPVGVEPFLTDEELENEYTSSAIDLWWAPFPFDRRSGKMVRAQDVPLIKRWYLEHPPSDRPPVKVRVSYQKLLKNFVLNELHKKKPNAHNNQNLLRSLKQTKFFQQTTIDWVEAGLQVCRQGFNMLNLLIHRKNLTYLHLDYNFNLKPVKTLTTKERKKSRFGNAFHLMREILRLTKLIVDAQVQYRLGNIDAFQLADGIHYAFNHVGQLTGMYRYKYKLMHQIRTCKDLKHLIYYRFNSGPVGKGPGCGFWAPSWRVWLFFMRGIIPLLERWLGNLLSRQFEGRHSKGVAKTVTKQRVESHFDLELRASVMADLMDMMPEGIKQNKVNTVLQHLSEAWRCWKSNIPWKVPGLPAPIENIILRYVKSKADWWISVAHYNRERIRRGATVDKTVAKKNVGRLTRLWLKAEQERQHNHMKDGPYVSSEEGVAIYTTTVHWLESRKFSPIPFPSVSYKHDTKILILALERLREAYSVKGRLNQSQREELALIEQAYDSPGTTLERIKRFLLTQRAFKEVNIDMNDNYSTINPVYDIEPIEKISDAYLDQYLWYQADQRHLFPAWIKPSDSEVPPLLVYKWAQGINNLSQVWETADGECNVMVETELSKVYEKMELTLLNSLLRLIMDHNLADYITAKNNVQLTYKDMNHVNSYGMIRGLQFSAFVFQYYGLVLDILLLGPQRASEIAGPPQSPNDFLQFRDRETESRHPIRLYSRYIDKIWIFLRFTAEESRDLIQRFLTEQPDPNFENVIGYKSKKCWPRDSRMRLMRHDVNLGRAVFWDLKNRLPRSVTTIDWDDSFVSVYSRDNPNLLFSMCGFEVRILPKIRNQNEEFPVKDSVWSLVDNTSKERTAHAFLQVTQEDIQKFNNRIRQILMSSGSTTFTKIANKWNTALIALFTYYREAAVSTVDLLDTIVKCETKIQTRVKIGLNSKMPSRFPPAVFYTPKELGGLGMISGSHILIPASDKRWSKQTDTGVTHYRSGMTHDEETLIPNIFRYIIPWEAEFIDSQRVWTEYSQKRLEANQQNRRLTLEDLEDSWDRGLPRINTLFQKDRSTLSFDKGFRARSEFKIYQLMKSNPFWWTSQRHDGKLWNLNAYRTDVIQALGGVETILEHTLFKATGFPSWEGLFWEKACLANGTMLLRYDHSQIAVEDVREGDLLLGPDGTPRRAFNVVNGRDCLYRIKIGGRVEDLVVTSNHILVLHKQKIYGSPQHTGPTSQGSPRSEDRIGQLPTPDFAVEVDDIQAESSESSYTDLEDDEYFDWAHPASDTDAELEDDANLDWAHPEVSVAERYETVEMTAEEFAAIEPEERNRYRLFRSPGFELDALAERDQAGTDADHNHTSSIFMQKSRAVCSDVPAPKTHNFIVKDIILESESTAWSGFRVDGDQLYLRHDYLVLHNSGFEESMKFKKLTNAQRSGLNQIPNRRFTLWWSPTINRANVYVGFQVQLDLTGIFLHGKIPTLKISLIQIFRAHLWQKIHESVVMDLCQVFDQELESLGIETVQKETIHPRKSYKMNSSCADILLFASHKWNVTRPSVLFDTKDVIEPTTTSKFWIDVQLRYGDYDSHDIERYTRAKYLDYTTDSSSIYPSATGLMIGIDLAYNLYSAYGMYFPGLKVLIQQAMAKVMKANPALYVLRERIRKGLQLYASESNQEFLNSQNYSELFSNQTQLFIDDTNVYRVTIHKTFEGNLTTKPINGAIFIFNPRTGQLFLKIIHTSVWAGQKRLGQLAKWKTAEEVAALIRSLPVEEQPKQLIVTRKGLLDPLEVQLVDFPNISIRASELQLPFQAAMKVEKLGDMILRATEPQMVLFNLYDEWLKSISSYTAFSRLILILRALHVNPDKTKLILRPDKTIITHEHHIWPSLSDEEWIKIETQLRDLILNDYGKKNNVNVTSLTTSEVRDIILGMEISAPSMQRQQAAEIEKQQQEQQQLTAVTTKTQNAHGEDIIVTTTSQFEQQTFASKTEWRTRAIATSNLRTRAKNMYVSSVDNDVDVTYVMPNNILKKFITIADLRVQVAGYLYGSSAPDTNDQVKEIKCIVMMPQIGGLRNVQLPQQLPRSDFLDGMEPLGVIHTMSGSELPYMSAADVTEHAKSLDAHSEWDKTNTVTVSVSFTPGSVSLSAWGLTPQGYRWGAENKDMQSDQPQGFTTTMGEKRKLLLSPRFRGFFLVPDDGRWNYSFMGSIFAGMEKKPVQVKLDTPLPFYNDQHRPLHFQSFAQLEDIWVDRTDNFE</sequence>
<dbReference type="FunFam" id="3.40.140.10:FF:000002">
    <property type="entry name" value="Pre-mRNA-processing-splicing factor 8"/>
    <property type="match status" value="1"/>
</dbReference>
<evidence type="ECO:0000313" key="10">
    <source>
        <dbReference type="Proteomes" id="UP001251528"/>
    </source>
</evidence>
<dbReference type="InterPro" id="IPR019582">
    <property type="entry name" value="RRM_spliceosomal_PrP8"/>
</dbReference>
<dbReference type="InterPro" id="IPR036844">
    <property type="entry name" value="Hint_dom_sf"/>
</dbReference>
<dbReference type="GO" id="GO:0000393">
    <property type="term" value="P:spliceosomal conformational changes to generate catalytic conformation"/>
    <property type="evidence" value="ECO:0007669"/>
    <property type="project" value="UniProtKB-ARBA"/>
</dbReference>
<evidence type="ECO:0000256" key="3">
    <source>
        <dbReference type="ARBA" id="ARBA00022728"/>
    </source>
</evidence>
<keyword evidence="10" id="KW-1185">Reference proteome</keyword>
<dbReference type="GO" id="GO:0030620">
    <property type="term" value="F:U2 snRNA binding"/>
    <property type="evidence" value="ECO:0007669"/>
    <property type="project" value="TreeGrafter"/>
</dbReference>
<evidence type="ECO:0000256" key="4">
    <source>
        <dbReference type="ARBA" id="ARBA00022884"/>
    </source>
</evidence>
<evidence type="ECO:0000256" key="5">
    <source>
        <dbReference type="ARBA" id="ARBA00023187"/>
    </source>
</evidence>
<dbReference type="InterPro" id="IPR042516">
    <property type="entry name" value="Prp8_U5-snRNA-bd_sf"/>
</dbReference>
<dbReference type="EMBL" id="JASWJB010000165">
    <property type="protein sequence ID" value="KAK2594525.1"/>
    <property type="molecule type" value="Genomic_DNA"/>
</dbReference>
<dbReference type="InterPro" id="IPR012337">
    <property type="entry name" value="RNaseH-like_sf"/>
</dbReference>
<keyword evidence="3" id="KW-0747">Spliceosome</keyword>
<keyword evidence="2" id="KW-0507">mRNA processing</keyword>
<dbReference type="PANTHER" id="PTHR11140">
    <property type="entry name" value="PRE-MRNA SPLICING FACTOR PRP8"/>
    <property type="match status" value="1"/>
</dbReference>
<accession>A0AAJ0FZ76</accession>
<organism evidence="9 10">
    <name type="scientific">Conoideocrella luteorostrata</name>
    <dbReference type="NCBI Taxonomy" id="1105319"/>
    <lineage>
        <taxon>Eukaryota</taxon>
        <taxon>Fungi</taxon>
        <taxon>Dikarya</taxon>
        <taxon>Ascomycota</taxon>
        <taxon>Pezizomycotina</taxon>
        <taxon>Sordariomycetes</taxon>
        <taxon>Hypocreomycetidae</taxon>
        <taxon>Hypocreales</taxon>
        <taxon>Clavicipitaceae</taxon>
        <taxon>Conoideocrella</taxon>
    </lineage>
</organism>
<dbReference type="GO" id="GO:0030619">
    <property type="term" value="F:U1 snRNA binding"/>
    <property type="evidence" value="ECO:0007669"/>
    <property type="project" value="TreeGrafter"/>
</dbReference>
<dbReference type="FunFam" id="3.90.1570.40:FF:000001">
    <property type="entry name" value="Pre-mRNA-processing-splicing factor 8"/>
    <property type="match status" value="1"/>
</dbReference>
<dbReference type="GO" id="GO:0071013">
    <property type="term" value="C:catalytic step 2 spliceosome"/>
    <property type="evidence" value="ECO:0007669"/>
    <property type="project" value="TreeGrafter"/>
</dbReference>
<dbReference type="Pfam" id="PF08083">
    <property type="entry name" value="PROCN"/>
    <property type="match status" value="1"/>
</dbReference>
<feature type="compositionally biased region" description="Polar residues" evidence="7">
    <location>
        <begin position="1622"/>
        <end position="1633"/>
    </location>
</feature>
<dbReference type="SMART" id="SM00232">
    <property type="entry name" value="JAB_MPN"/>
    <property type="match status" value="1"/>
</dbReference>
<reference evidence="9" key="1">
    <citation type="submission" date="2023-06" db="EMBL/GenBank/DDBJ databases">
        <title>Conoideocrella luteorostrata (Hypocreales: Clavicipitaceae), a potential biocontrol fungus for elongate hemlock scale in United States Christmas tree production areas.</title>
        <authorList>
            <person name="Barrett H."/>
            <person name="Lovett B."/>
            <person name="Macias A.M."/>
            <person name="Stajich J.E."/>
            <person name="Kasson M.T."/>
        </authorList>
    </citation>
    <scope>NUCLEOTIDE SEQUENCE</scope>
    <source>
        <strain evidence="9">ARSEF 14590</strain>
    </source>
</reference>
<dbReference type="Gene3D" id="3.30.420.230">
    <property type="match status" value="1"/>
</dbReference>
<dbReference type="CDD" id="cd08056">
    <property type="entry name" value="MPN_PRP8"/>
    <property type="match status" value="1"/>
</dbReference>
<dbReference type="GO" id="GO:0000244">
    <property type="term" value="P:spliceosomal tri-snRNP complex assembly"/>
    <property type="evidence" value="ECO:0007669"/>
    <property type="project" value="TreeGrafter"/>
</dbReference>
<dbReference type="InterPro" id="IPR043172">
    <property type="entry name" value="Prp8_domainIV_palm"/>
</dbReference>
<dbReference type="InterPro" id="IPR021983">
    <property type="entry name" value="PRP8_domainIV"/>
</dbReference>
<dbReference type="CDD" id="cd13838">
    <property type="entry name" value="RNase_H_like_Prp8_IV"/>
    <property type="match status" value="1"/>
</dbReference>
<dbReference type="FunFam" id="3.30.420.230:FF:000001">
    <property type="entry name" value="Pre-mRNA-processing-splicing factor 8"/>
    <property type="match status" value="1"/>
</dbReference>
<dbReference type="Gene3D" id="3.30.43.40">
    <property type="entry name" value="Pre-mRNA-processing-splicing factor 8, U5-snRNA-binding domain"/>
    <property type="match status" value="1"/>
</dbReference>
<dbReference type="PANTHER" id="PTHR11140:SF0">
    <property type="entry name" value="PRE-MRNA-PROCESSING-SPLICING FACTOR 8"/>
    <property type="match status" value="1"/>
</dbReference>
<dbReference type="InterPro" id="IPR000555">
    <property type="entry name" value="JAMM/MPN+_dom"/>
</dbReference>
<dbReference type="InterPro" id="IPR019581">
    <property type="entry name" value="Prp8_U5-snRNA-bd"/>
</dbReference>
<dbReference type="Gene3D" id="1.20.80.40">
    <property type="match status" value="1"/>
</dbReference>
<dbReference type="InterPro" id="IPR043173">
    <property type="entry name" value="Prp8_domainIV_fingers"/>
</dbReference>
<dbReference type="Pfam" id="PF10596">
    <property type="entry name" value="U6-snRNA_bdg"/>
    <property type="match status" value="2"/>
</dbReference>
<comment type="subcellular location">
    <subcellularLocation>
        <location evidence="1">Nucleus</location>
    </subcellularLocation>
</comment>
<dbReference type="Gene3D" id="2.170.16.10">
    <property type="entry name" value="Hedgehog/Intein (Hint) domain"/>
    <property type="match status" value="1"/>
</dbReference>
<feature type="domain" description="JAB1/MPN/MOV34 metalloenzyme" evidence="8">
    <location>
        <begin position="2403"/>
        <end position="2539"/>
    </location>
</feature>
<dbReference type="GO" id="GO:0030623">
    <property type="term" value="F:U5 snRNA binding"/>
    <property type="evidence" value="ECO:0007669"/>
    <property type="project" value="InterPro"/>
</dbReference>
<keyword evidence="6" id="KW-0539">Nucleus</keyword>
<name>A0AAJ0FZ76_9HYPO</name>
<evidence type="ECO:0000256" key="6">
    <source>
        <dbReference type="ARBA" id="ARBA00023242"/>
    </source>
</evidence>
<dbReference type="Proteomes" id="UP001251528">
    <property type="component" value="Unassembled WGS sequence"/>
</dbReference>
<gene>
    <name evidence="9" type="primary">PRP8</name>
    <name evidence="9" type="ORF">QQS21_007744</name>
</gene>
<feature type="region of interest" description="Disordered" evidence="7">
    <location>
        <begin position="1"/>
        <end position="51"/>
    </location>
</feature>
<dbReference type="Pfam" id="PF12134">
    <property type="entry name" value="PRP8_domainIV"/>
    <property type="match status" value="1"/>
</dbReference>
<dbReference type="Gene3D" id="3.90.1570.40">
    <property type="match status" value="1"/>
</dbReference>
<evidence type="ECO:0000256" key="2">
    <source>
        <dbReference type="ARBA" id="ARBA00022664"/>
    </source>
</evidence>
<dbReference type="SUPFAM" id="SSF51294">
    <property type="entry name" value="Hedgehog/intein (Hint) domain"/>
    <property type="match status" value="2"/>
</dbReference>
<evidence type="ECO:0000313" key="9">
    <source>
        <dbReference type="EMBL" id="KAK2594525.1"/>
    </source>
</evidence>
<dbReference type="GO" id="GO:0005682">
    <property type="term" value="C:U5 snRNP"/>
    <property type="evidence" value="ECO:0007669"/>
    <property type="project" value="UniProtKB-ARBA"/>
</dbReference>
<proteinExistence type="predicted"/>
<comment type="caution">
    <text evidence="9">The sequence shown here is derived from an EMBL/GenBank/DDBJ whole genome shotgun (WGS) entry which is preliminary data.</text>
</comment>
<feature type="region of interest" description="Disordered" evidence="7">
    <location>
        <begin position="1621"/>
        <end position="1641"/>
    </location>
</feature>
<dbReference type="InterPro" id="IPR012591">
    <property type="entry name" value="PRO8NT"/>
</dbReference>
<dbReference type="GO" id="GO:0000974">
    <property type="term" value="C:Prp19 complex"/>
    <property type="evidence" value="ECO:0007669"/>
    <property type="project" value="UniProtKB-ARBA"/>
</dbReference>
<dbReference type="Pfam" id="PF10597">
    <property type="entry name" value="U5_2-snRNA_bdg"/>
    <property type="match status" value="1"/>
</dbReference>
<dbReference type="Pfam" id="PF10598">
    <property type="entry name" value="RRM_4"/>
    <property type="match status" value="1"/>
</dbReference>
<dbReference type="InterPro" id="IPR012592">
    <property type="entry name" value="PROCN"/>
</dbReference>
<dbReference type="Pfam" id="PF08084">
    <property type="entry name" value="PROCT"/>
    <property type="match status" value="1"/>
</dbReference>